<feature type="region of interest" description="Disordered" evidence="6">
    <location>
        <begin position="179"/>
        <end position="201"/>
    </location>
</feature>
<keyword evidence="11" id="KW-1185">Reference proteome</keyword>
<feature type="domain" description="Cell wall-active antibiotics response LiaF-like C-terminal" evidence="9">
    <location>
        <begin position="335"/>
        <end position="428"/>
    </location>
</feature>
<dbReference type="AlphaFoldDB" id="A0A838A8Q5"/>
<dbReference type="RefSeq" id="WP_180891599.1">
    <property type="nucleotide sequence ID" value="NZ_JACCKD010000001.1"/>
</dbReference>
<evidence type="ECO:0000256" key="2">
    <source>
        <dbReference type="ARBA" id="ARBA00022475"/>
    </source>
</evidence>
<evidence type="ECO:0000256" key="7">
    <source>
        <dbReference type="SAM" id="Phobius"/>
    </source>
</evidence>
<evidence type="ECO:0000256" key="1">
    <source>
        <dbReference type="ARBA" id="ARBA00004162"/>
    </source>
</evidence>
<keyword evidence="3 7" id="KW-0812">Transmembrane</keyword>
<feature type="transmembrane region" description="Helical" evidence="7">
    <location>
        <begin position="235"/>
        <end position="260"/>
    </location>
</feature>
<sequence>MNAGGGTTSSAADGIEATLRDLWTSRPRRPRRGRKCAGVAAAIGNRYAIDPVVVRVALVVAAFVGGAGILAYLLGWLLFPEEGDEVSPVESLLGRGRSSTSHTLTIVLCIALIPVASGTLGMGMHGGGFVGFVLLAVGLYLLHRSRGHENRPVTPASGSGTSAHAGQARANGDALYDPYAAGTESHSSESAATGVARSPESWDPLGGSPFGWEFAEQDAAEPEPATGAPRGRTRVGLVTTGAMLLIAGAGTALGLAGYPWFSAQHIVGLALAVVGLGLLAGALFGGGRGLIALAVPLSVAGLALTAIPGHDLYWGSWGNIDATPATAAQVQQRYESTAGNVTLDLTRLSGTDPVRTEVRNVMGNTTVTVPENADVRFSCSSAVGTVDCLGYHRDGFGSETSGTIESEDPDSDRLITLDLHSTLGTVEVRRG</sequence>
<reference evidence="10 11" key="1">
    <citation type="submission" date="2020-07" db="EMBL/GenBank/DDBJ databases">
        <title>Genome of Haloechinothrix sp.</title>
        <authorList>
            <person name="Tang S.-K."/>
            <person name="Yang L."/>
            <person name="Zhu W.-Y."/>
        </authorList>
    </citation>
    <scope>NUCLEOTIDE SEQUENCE [LARGE SCALE GENOMIC DNA]</scope>
    <source>
        <strain evidence="10 11">YIM 98757</strain>
    </source>
</reference>
<feature type="transmembrane region" description="Helical" evidence="7">
    <location>
        <begin position="266"/>
        <end position="284"/>
    </location>
</feature>
<accession>A0A838A8Q5</accession>
<evidence type="ECO:0000259" key="8">
    <source>
        <dbReference type="Pfam" id="PF04024"/>
    </source>
</evidence>
<feature type="transmembrane region" description="Helical" evidence="7">
    <location>
        <begin position="56"/>
        <end position="79"/>
    </location>
</feature>
<keyword evidence="4 7" id="KW-1133">Transmembrane helix</keyword>
<feature type="domain" description="Phage shock protein PspC N-terminal" evidence="8">
    <location>
        <begin position="26"/>
        <end position="82"/>
    </location>
</feature>
<dbReference type="Pfam" id="PF04024">
    <property type="entry name" value="PspC"/>
    <property type="match status" value="1"/>
</dbReference>
<protein>
    <submittedName>
        <fullName evidence="10">PspC domain-containing protein</fullName>
    </submittedName>
</protein>
<evidence type="ECO:0000256" key="3">
    <source>
        <dbReference type="ARBA" id="ARBA00022692"/>
    </source>
</evidence>
<dbReference type="PANTHER" id="PTHR33885:SF3">
    <property type="entry name" value="PHAGE SHOCK PROTEIN C"/>
    <property type="match status" value="1"/>
</dbReference>
<dbReference type="PANTHER" id="PTHR33885">
    <property type="entry name" value="PHAGE SHOCK PROTEIN C"/>
    <property type="match status" value="1"/>
</dbReference>
<evidence type="ECO:0000256" key="4">
    <source>
        <dbReference type="ARBA" id="ARBA00022989"/>
    </source>
</evidence>
<dbReference type="GO" id="GO:0005886">
    <property type="term" value="C:plasma membrane"/>
    <property type="evidence" value="ECO:0007669"/>
    <property type="project" value="UniProtKB-SubCell"/>
</dbReference>
<dbReference type="Pfam" id="PF09922">
    <property type="entry name" value="LiaF-like_C"/>
    <property type="match status" value="1"/>
</dbReference>
<keyword evidence="2" id="KW-1003">Cell membrane</keyword>
<feature type="transmembrane region" description="Helical" evidence="7">
    <location>
        <begin position="291"/>
        <end position="309"/>
    </location>
</feature>
<proteinExistence type="predicted"/>
<dbReference type="InterPro" id="IPR052027">
    <property type="entry name" value="PspC"/>
</dbReference>
<comment type="caution">
    <text evidence="10">The sequence shown here is derived from an EMBL/GenBank/DDBJ whole genome shotgun (WGS) entry which is preliminary data.</text>
</comment>
<comment type="subcellular location">
    <subcellularLocation>
        <location evidence="1">Cell membrane</location>
        <topology evidence="1">Single-pass membrane protein</topology>
    </subcellularLocation>
</comment>
<feature type="transmembrane region" description="Helical" evidence="7">
    <location>
        <begin position="123"/>
        <end position="142"/>
    </location>
</feature>
<evidence type="ECO:0000259" key="9">
    <source>
        <dbReference type="Pfam" id="PF09922"/>
    </source>
</evidence>
<evidence type="ECO:0000313" key="10">
    <source>
        <dbReference type="EMBL" id="MBA0124802.1"/>
    </source>
</evidence>
<name>A0A838A8Q5_9PSEU</name>
<gene>
    <name evidence="10" type="ORF">H0B56_04530</name>
</gene>
<dbReference type="InterPro" id="IPR024425">
    <property type="entry name" value="LiaF-like_C"/>
</dbReference>
<keyword evidence="5 7" id="KW-0472">Membrane</keyword>
<evidence type="ECO:0000256" key="5">
    <source>
        <dbReference type="ARBA" id="ARBA00023136"/>
    </source>
</evidence>
<dbReference type="Proteomes" id="UP000582974">
    <property type="component" value="Unassembled WGS sequence"/>
</dbReference>
<organism evidence="10 11">
    <name type="scientific">Haloechinothrix aidingensis</name>
    <dbReference type="NCBI Taxonomy" id="2752311"/>
    <lineage>
        <taxon>Bacteria</taxon>
        <taxon>Bacillati</taxon>
        <taxon>Actinomycetota</taxon>
        <taxon>Actinomycetes</taxon>
        <taxon>Pseudonocardiales</taxon>
        <taxon>Pseudonocardiaceae</taxon>
        <taxon>Haloechinothrix</taxon>
    </lineage>
</organism>
<dbReference type="EMBL" id="JACCKD010000001">
    <property type="protein sequence ID" value="MBA0124802.1"/>
    <property type="molecule type" value="Genomic_DNA"/>
</dbReference>
<evidence type="ECO:0000313" key="11">
    <source>
        <dbReference type="Proteomes" id="UP000582974"/>
    </source>
</evidence>
<evidence type="ECO:0000256" key="6">
    <source>
        <dbReference type="SAM" id="MobiDB-lite"/>
    </source>
</evidence>
<dbReference type="InterPro" id="IPR007168">
    <property type="entry name" value="Phageshock_PspC_N"/>
</dbReference>